<keyword evidence="5 9" id="KW-1133">Transmembrane helix</keyword>
<feature type="compositionally biased region" description="Low complexity" evidence="8">
    <location>
        <begin position="728"/>
        <end position="737"/>
    </location>
</feature>
<dbReference type="Gene3D" id="1.20.1070.10">
    <property type="entry name" value="Rhodopsin 7-helix transmembrane proteins"/>
    <property type="match status" value="1"/>
</dbReference>
<evidence type="ECO:0000256" key="4">
    <source>
        <dbReference type="ARBA" id="ARBA00022729"/>
    </source>
</evidence>
<dbReference type="Pfam" id="PF00002">
    <property type="entry name" value="7tm_2"/>
    <property type="match status" value="1"/>
</dbReference>
<dbReference type="InterPro" id="IPR023311">
    <property type="entry name" value="Methusela_ecto_dom_2"/>
</dbReference>
<dbReference type="KEGG" id="hazt:108681403"/>
<keyword evidence="6" id="KW-0297">G-protein coupled receptor</keyword>
<dbReference type="PANTHER" id="PTHR46953:SF1">
    <property type="entry name" value="G-PROTEIN COUPLED RECEPTOR MTH-LIKE 1-RELATED"/>
    <property type="match status" value="1"/>
</dbReference>
<comment type="subcellular location">
    <subcellularLocation>
        <location evidence="1">Membrane</location>
        <topology evidence="1">Multi-pass membrane protein</topology>
    </subcellularLocation>
</comment>
<gene>
    <name evidence="12" type="primary">LOC108681403</name>
</gene>
<dbReference type="InterPro" id="IPR000832">
    <property type="entry name" value="GPCR_2_secretin-like"/>
</dbReference>
<feature type="transmembrane region" description="Helical" evidence="9">
    <location>
        <begin position="423"/>
        <end position="442"/>
    </location>
</feature>
<keyword evidence="3 9" id="KW-0812">Transmembrane</keyword>
<evidence type="ECO:0000256" key="1">
    <source>
        <dbReference type="ARBA" id="ARBA00004141"/>
    </source>
</evidence>
<dbReference type="AlphaFoldDB" id="A0A8B7PIC7"/>
<accession>A0A8B7PIC7</accession>
<sequence length="792" mass="89706">MHISILRLNGNVCSPTDVAPIDVLIRPINNDIVSIRESNFGAVKVEELKCSYPSEVLLMSEKDYIMLLSGNIRHEVYNTLISSDQYCLEYIQHSNNMTEWVAMACVKPPFVQKCCSDGYLFDVQNLQCVEDLKNFEIRPGVYEVSEKSIFQPPIIIDDEAISSLGTDFTSRKGFPTCSEGEKLFELKIGNYSSNNIELLHYLHEVKLFVDHNNFSLQKYYNKNEFCVDGPLPEYDENKDFYSAVFCYDDPQVLHHDRCTKKNKHCIRKCCPTNEIIDMVSIGCKSPMSYRYLYQPTFYQSSWYDHMVPVNKAIPYEVVFGEPLCYPVESHEEFYLLDDGTVYIPAIQQLFTSENYCVDVRQGYVNQTDVVVHYCPLKGRDTCWRLRVTLYPVTMGVSCVFLMCTLILYKVVPELRVNISGKSFVSHVFSLLVTFICFLVIVVTKLSDRSTVLCQVAAFLLQYSYLATFFWLNGMCFEMWYRIRFLPTQSSSPSEARHKYKLYSVYGWGVPALITAVTAVVHFTVSQESKLAPNFGNPYCWFRDEPATWLYFSGIVMLLCTTNIFFFTDLAKISVMQCLGSSLIHVSRQQHMERIMLCLKLFIVMWVTWVFEEISYAEGSFCKWITTDLINILRGPLIFFSLVSTKSVMSKLKAKAEELSVCACGQRQQFSQSALSKGPAAASSERRVSTLALTRARKFSAGFLPTESGSHNSLTSVKTQETSIDPKSDSSFNESSSDSCRRESFELSCSGACASEPPASLGLGSRSESPPPFAPPASVVPEEGVASAVPHIE</sequence>
<dbReference type="GO" id="GO:0016020">
    <property type="term" value="C:membrane"/>
    <property type="evidence" value="ECO:0007669"/>
    <property type="project" value="UniProtKB-SubCell"/>
</dbReference>
<dbReference type="PANTHER" id="PTHR46953">
    <property type="entry name" value="G-PROTEIN COUPLED RECEPTOR MTH-LIKE 1-RELATED"/>
    <property type="match status" value="1"/>
</dbReference>
<keyword evidence="6" id="KW-0807">Transducer</keyword>
<dbReference type="InterPro" id="IPR036272">
    <property type="entry name" value="Methuselah_N_sf"/>
</dbReference>
<evidence type="ECO:0000259" key="10">
    <source>
        <dbReference type="PROSITE" id="PS50261"/>
    </source>
</evidence>
<dbReference type="CDD" id="cd15039">
    <property type="entry name" value="7tmB3_Methuselah-like"/>
    <property type="match status" value="1"/>
</dbReference>
<dbReference type="InterPro" id="IPR052808">
    <property type="entry name" value="GPCR_Mth-like"/>
</dbReference>
<feature type="region of interest" description="Disordered" evidence="8">
    <location>
        <begin position="708"/>
        <end position="737"/>
    </location>
</feature>
<proteinExistence type="inferred from homology"/>
<dbReference type="PROSITE" id="PS50261">
    <property type="entry name" value="G_PROTEIN_RECEP_F2_4"/>
    <property type="match status" value="1"/>
</dbReference>
<dbReference type="SUPFAM" id="SSF63877">
    <property type="entry name" value="Methuselah ectodomain"/>
    <property type="match status" value="1"/>
</dbReference>
<dbReference type="RefSeq" id="XP_018025913.1">
    <property type="nucleotide sequence ID" value="XM_018170424.2"/>
</dbReference>
<evidence type="ECO:0000256" key="6">
    <source>
        <dbReference type="ARBA" id="ARBA00023040"/>
    </source>
</evidence>
<keyword evidence="6" id="KW-0675">Receptor</keyword>
<evidence type="ECO:0000256" key="2">
    <source>
        <dbReference type="ARBA" id="ARBA00008979"/>
    </source>
</evidence>
<dbReference type="GeneID" id="108681403"/>
<organism evidence="11 12">
    <name type="scientific">Hyalella azteca</name>
    <name type="common">Amphipod</name>
    <dbReference type="NCBI Taxonomy" id="294128"/>
    <lineage>
        <taxon>Eukaryota</taxon>
        <taxon>Metazoa</taxon>
        <taxon>Ecdysozoa</taxon>
        <taxon>Arthropoda</taxon>
        <taxon>Crustacea</taxon>
        <taxon>Multicrustacea</taxon>
        <taxon>Malacostraca</taxon>
        <taxon>Eumalacostraca</taxon>
        <taxon>Peracarida</taxon>
        <taxon>Amphipoda</taxon>
        <taxon>Senticaudata</taxon>
        <taxon>Talitrida</taxon>
        <taxon>Talitroidea</taxon>
        <taxon>Hyalellidae</taxon>
        <taxon>Hyalella</taxon>
    </lineage>
</organism>
<feature type="transmembrane region" description="Helical" evidence="9">
    <location>
        <begin position="548"/>
        <end position="570"/>
    </location>
</feature>
<dbReference type="Gene3D" id="2.170.180.11">
    <property type="entry name" value="Methuselah ectodomain, domain 2"/>
    <property type="match status" value="1"/>
</dbReference>
<dbReference type="GO" id="GO:0004930">
    <property type="term" value="F:G protein-coupled receptor activity"/>
    <property type="evidence" value="ECO:0007669"/>
    <property type="project" value="UniProtKB-KW"/>
</dbReference>
<feature type="domain" description="G-protein coupled receptors family 2 profile 2" evidence="10">
    <location>
        <begin position="386"/>
        <end position="645"/>
    </location>
</feature>
<evidence type="ECO:0000313" key="12">
    <source>
        <dbReference type="RefSeq" id="XP_018025913.1"/>
    </source>
</evidence>
<evidence type="ECO:0000256" key="7">
    <source>
        <dbReference type="ARBA" id="ARBA00023136"/>
    </source>
</evidence>
<keyword evidence="11" id="KW-1185">Reference proteome</keyword>
<keyword evidence="4" id="KW-0732">Signal</keyword>
<feature type="region of interest" description="Disordered" evidence="8">
    <location>
        <begin position="758"/>
        <end position="792"/>
    </location>
</feature>
<evidence type="ECO:0000256" key="3">
    <source>
        <dbReference type="ARBA" id="ARBA00022692"/>
    </source>
</evidence>
<name>A0A8B7PIC7_HYAAZ</name>
<feature type="transmembrane region" description="Helical" evidence="9">
    <location>
        <begin position="462"/>
        <end position="480"/>
    </location>
</feature>
<protein>
    <submittedName>
        <fullName evidence="12">G-protein coupled receptor Mth2-like</fullName>
    </submittedName>
</protein>
<feature type="transmembrane region" description="Helical" evidence="9">
    <location>
        <begin position="389"/>
        <end position="411"/>
    </location>
</feature>
<evidence type="ECO:0000313" key="11">
    <source>
        <dbReference type="Proteomes" id="UP000694843"/>
    </source>
</evidence>
<reference evidence="12" key="1">
    <citation type="submission" date="2025-08" db="UniProtKB">
        <authorList>
            <consortium name="RefSeq"/>
        </authorList>
    </citation>
    <scope>IDENTIFICATION</scope>
    <source>
        <tissue evidence="12">Whole organism</tissue>
    </source>
</reference>
<keyword evidence="7 9" id="KW-0472">Membrane</keyword>
<dbReference type="GO" id="GO:0007166">
    <property type="term" value="P:cell surface receptor signaling pathway"/>
    <property type="evidence" value="ECO:0007669"/>
    <property type="project" value="InterPro"/>
</dbReference>
<dbReference type="Proteomes" id="UP000694843">
    <property type="component" value="Unplaced"/>
</dbReference>
<feature type="transmembrane region" description="Helical" evidence="9">
    <location>
        <begin position="591"/>
        <end position="610"/>
    </location>
</feature>
<feature type="transmembrane region" description="Helical" evidence="9">
    <location>
        <begin position="501"/>
        <end position="524"/>
    </location>
</feature>
<dbReference type="OMA" id="CWINING"/>
<evidence type="ECO:0000256" key="9">
    <source>
        <dbReference type="SAM" id="Phobius"/>
    </source>
</evidence>
<dbReference type="InterPro" id="IPR017981">
    <property type="entry name" value="GPCR_2-like_7TM"/>
</dbReference>
<feature type="compositionally biased region" description="Polar residues" evidence="8">
    <location>
        <begin position="708"/>
        <end position="724"/>
    </location>
</feature>
<evidence type="ECO:0000256" key="5">
    <source>
        <dbReference type="ARBA" id="ARBA00022989"/>
    </source>
</evidence>
<evidence type="ECO:0000256" key="8">
    <source>
        <dbReference type="SAM" id="MobiDB-lite"/>
    </source>
</evidence>
<dbReference type="OrthoDB" id="6381486at2759"/>
<comment type="similarity">
    <text evidence="2">Belongs to the G-protein coupled receptor 2 family. Mth subfamily.</text>
</comment>